<dbReference type="SUPFAM" id="SSF46689">
    <property type="entry name" value="Homeodomain-like"/>
    <property type="match status" value="1"/>
</dbReference>
<evidence type="ECO:0000256" key="3">
    <source>
        <dbReference type="ARBA" id="ARBA00023163"/>
    </source>
</evidence>
<dbReference type="PRINTS" id="PR00455">
    <property type="entry name" value="HTHTETR"/>
</dbReference>
<keyword evidence="1" id="KW-0805">Transcription regulation</keyword>
<organism evidence="6 7">
    <name type="scientific">Solimonas fluminis</name>
    <dbReference type="NCBI Taxonomy" id="2086571"/>
    <lineage>
        <taxon>Bacteria</taxon>
        <taxon>Pseudomonadati</taxon>
        <taxon>Pseudomonadota</taxon>
        <taxon>Gammaproteobacteria</taxon>
        <taxon>Nevskiales</taxon>
        <taxon>Nevskiaceae</taxon>
        <taxon>Solimonas</taxon>
    </lineage>
</organism>
<dbReference type="InterPro" id="IPR036271">
    <property type="entry name" value="Tet_transcr_reg_TetR-rel_C_sf"/>
</dbReference>
<dbReference type="Gene3D" id="1.10.357.10">
    <property type="entry name" value="Tetracycline Repressor, domain 2"/>
    <property type="match status" value="1"/>
</dbReference>
<dbReference type="InterPro" id="IPR009057">
    <property type="entry name" value="Homeodomain-like_sf"/>
</dbReference>
<keyword evidence="7" id="KW-1185">Reference proteome</keyword>
<dbReference type="SUPFAM" id="SSF48498">
    <property type="entry name" value="Tetracyclin repressor-like, C-terminal domain"/>
    <property type="match status" value="1"/>
</dbReference>
<dbReference type="GO" id="GO:0003700">
    <property type="term" value="F:DNA-binding transcription factor activity"/>
    <property type="evidence" value="ECO:0007669"/>
    <property type="project" value="TreeGrafter"/>
</dbReference>
<keyword evidence="3" id="KW-0804">Transcription</keyword>
<keyword evidence="2 4" id="KW-0238">DNA-binding</keyword>
<feature type="DNA-binding region" description="H-T-H motif" evidence="4">
    <location>
        <begin position="46"/>
        <end position="65"/>
    </location>
</feature>
<dbReference type="Proteomes" id="UP000238220">
    <property type="component" value="Unassembled WGS sequence"/>
</dbReference>
<evidence type="ECO:0000313" key="6">
    <source>
        <dbReference type="EMBL" id="PPE73568.1"/>
    </source>
</evidence>
<dbReference type="PANTHER" id="PTHR30055:SF234">
    <property type="entry name" value="HTH-TYPE TRANSCRIPTIONAL REGULATOR BETI"/>
    <property type="match status" value="1"/>
</dbReference>
<dbReference type="PANTHER" id="PTHR30055">
    <property type="entry name" value="HTH-TYPE TRANSCRIPTIONAL REGULATOR RUTR"/>
    <property type="match status" value="1"/>
</dbReference>
<dbReference type="AlphaFoldDB" id="A0A2S5TFG5"/>
<dbReference type="InterPro" id="IPR041669">
    <property type="entry name" value="TetR_C_15"/>
</dbReference>
<dbReference type="Pfam" id="PF17918">
    <property type="entry name" value="TetR_C_15"/>
    <property type="match status" value="1"/>
</dbReference>
<dbReference type="PROSITE" id="PS50977">
    <property type="entry name" value="HTH_TETR_2"/>
    <property type="match status" value="1"/>
</dbReference>
<evidence type="ECO:0000259" key="5">
    <source>
        <dbReference type="PROSITE" id="PS50977"/>
    </source>
</evidence>
<evidence type="ECO:0000256" key="2">
    <source>
        <dbReference type="ARBA" id="ARBA00023125"/>
    </source>
</evidence>
<dbReference type="EMBL" id="PSNW01000006">
    <property type="protein sequence ID" value="PPE73568.1"/>
    <property type="molecule type" value="Genomic_DNA"/>
</dbReference>
<dbReference type="OrthoDB" id="9816320at2"/>
<feature type="domain" description="HTH tetR-type" evidence="5">
    <location>
        <begin position="23"/>
        <end position="83"/>
    </location>
</feature>
<gene>
    <name evidence="6" type="ORF">C3942_12250</name>
</gene>
<reference evidence="6 7" key="1">
    <citation type="submission" date="2018-02" db="EMBL/GenBank/DDBJ databases">
        <title>Genome sequencing of Solimonas sp. HR-BB.</title>
        <authorList>
            <person name="Lee Y."/>
            <person name="Jeon C.O."/>
        </authorList>
    </citation>
    <scope>NUCLEOTIDE SEQUENCE [LARGE SCALE GENOMIC DNA]</scope>
    <source>
        <strain evidence="6 7">HR-BB</strain>
    </source>
</reference>
<accession>A0A2S5TFG5</accession>
<dbReference type="InterPro" id="IPR050109">
    <property type="entry name" value="HTH-type_TetR-like_transc_reg"/>
</dbReference>
<dbReference type="InterPro" id="IPR001647">
    <property type="entry name" value="HTH_TetR"/>
</dbReference>
<dbReference type="Pfam" id="PF00440">
    <property type="entry name" value="TetR_N"/>
    <property type="match status" value="1"/>
</dbReference>
<dbReference type="RefSeq" id="WP_104230630.1">
    <property type="nucleotide sequence ID" value="NZ_PSNW01000006.1"/>
</dbReference>
<sequence>MPAASRRKRPNPQLKQPVQERSRFTVAAILEAAVQVFEEHGHAAGTTARIADRAGISVGSLYQYFPNKDAILVALAERHLDDAEAQARRLLDAAAGGDRWPLELLLEALVAAFLALHQQHPGLHRLLYEGGLLPEQTRERLRQLERRYGEELAQVLARHPEVRRDDAELQAWFVIQMLEHFTHRLVLEPPARKLRPAVAGELKTVLLRYLKG</sequence>
<comment type="caution">
    <text evidence="6">The sequence shown here is derived from an EMBL/GenBank/DDBJ whole genome shotgun (WGS) entry which is preliminary data.</text>
</comment>
<protein>
    <submittedName>
        <fullName evidence="6">TetR family transcriptional regulator</fullName>
    </submittedName>
</protein>
<evidence type="ECO:0000256" key="1">
    <source>
        <dbReference type="ARBA" id="ARBA00023015"/>
    </source>
</evidence>
<proteinExistence type="predicted"/>
<evidence type="ECO:0000313" key="7">
    <source>
        <dbReference type="Proteomes" id="UP000238220"/>
    </source>
</evidence>
<dbReference type="GO" id="GO:0000976">
    <property type="term" value="F:transcription cis-regulatory region binding"/>
    <property type="evidence" value="ECO:0007669"/>
    <property type="project" value="TreeGrafter"/>
</dbReference>
<evidence type="ECO:0000256" key="4">
    <source>
        <dbReference type="PROSITE-ProRule" id="PRU00335"/>
    </source>
</evidence>
<name>A0A2S5TFG5_9GAMM</name>